<dbReference type="Proteomes" id="UP001231189">
    <property type="component" value="Unassembled WGS sequence"/>
</dbReference>
<protein>
    <recommendedName>
        <fullName evidence="2">Protein ENHANCED DISEASE RESISTANCE 2 C-terminal domain-containing protein</fullName>
    </recommendedName>
</protein>
<name>A0AAD8R6D5_LOLMU</name>
<dbReference type="PANTHER" id="PTHR12136">
    <property type="entry name" value="ENHANCED DISEASE RESISTANCE-RELATED"/>
    <property type="match status" value="1"/>
</dbReference>
<keyword evidence="4" id="KW-1185">Reference proteome</keyword>
<evidence type="ECO:0000313" key="3">
    <source>
        <dbReference type="EMBL" id="KAK1613844.1"/>
    </source>
</evidence>
<gene>
    <name evidence="3" type="ORF">QYE76_019361</name>
</gene>
<feature type="region of interest" description="Disordered" evidence="1">
    <location>
        <begin position="20"/>
        <end position="80"/>
    </location>
</feature>
<evidence type="ECO:0000256" key="1">
    <source>
        <dbReference type="SAM" id="MobiDB-lite"/>
    </source>
</evidence>
<dbReference type="EMBL" id="JAUUTY010000006">
    <property type="protein sequence ID" value="KAK1613844.1"/>
    <property type="molecule type" value="Genomic_DNA"/>
</dbReference>
<dbReference type="PANTHER" id="PTHR12136:SF64">
    <property type="entry name" value="OS02G0102800 PROTEIN"/>
    <property type="match status" value="1"/>
</dbReference>
<evidence type="ECO:0000313" key="4">
    <source>
        <dbReference type="Proteomes" id="UP001231189"/>
    </source>
</evidence>
<dbReference type="InterPro" id="IPR045096">
    <property type="entry name" value="EDR2-like"/>
</dbReference>
<proteinExistence type="predicted"/>
<organism evidence="3 4">
    <name type="scientific">Lolium multiflorum</name>
    <name type="common">Italian ryegrass</name>
    <name type="synonym">Lolium perenne subsp. multiflorum</name>
    <dbReference type="NCBI Taxonomy" id="4521"/>
    <lineage>
        <taxon>Eukaryota</taxon>
        <taxon>Viridiplantae</taxon>
        <taxon>Streptophyta</taxon>
        <taxon>Embryophyta</taxon>
        <taxon>Tracheophyta</taxon>
        <taxon>Spermatophyta</taxon>
        <taxon>Magnoliopsida</taxon>
        <taxon>Liliopsida</taxon>
        <taxon>Poales</taxon>
        <taxon>Poaceae</taxon>
        <taxon>BOP clade</taxon>
        <taxon>Pooideae</taxon>
        <taxon>Poodae</taxon>
        <taxon>Poeae</taxon>
        <taxon>Poeae Chloroplast Group 2 (Poeae type)</taxon>
        <taxon>Loliodinae</taxon>
        <taxon>Loliinae</taxon>
        <taxon>Lolium</taxon>
    </lineage>
</organism>
<feature type="domain" description="Protein ENHANCED DISEASE RESISTANCE 2 C-terminal" evidence="2">
    <location>
        <begin position="102"/>
        <end position="306"/>
    </location>
</feature>
<dbReference type="AlphaFoldDB" id="A0AAD8R6D5"/>
<accession>A0AAD8R6D5</accession>
<evidence type="ECO:0000259" key="2">
    <source>
        <dbReference type="Pfam" id="PF07059"/>
    </source>
</evidence>
<reference evidence="3" key="1">
    <citation type="submission" date="2023-07" db="EMBL/GenBank/DDBJ databases">
        <title>A chromosome-level genome assembly of Lolium multiflorum.</title>
        <authorList>
            <person name="Chen Y."/>
            <person name="Copetti D."/>
            <person name="Kolliker R."/>
            <person name="Studer B."/>
        </authorList>
    </citation>
    <scope>NUCLEOTIDE SEQUENCE</scope>
    <source>
        <strain evidence="3">02402/16</strain>
        <tissue evidence="3">Leaf</tissue>
    </source>
</reference>
<feature type="compositionally biased region" description="Basic and acidic residues" evidence="1">
    <location>
        <begin position="69"/>
        <end position="80"/>
    </location>
</feature>
<comment type="caution">
    <text evidence="3">The sequence shown here is derived from an EMBL/GenBank/DDBJ whole genome shotgun (WGS) entry which is preliminary data.</text>
</comment>
<feature type="compositionally biased region" description="Acidic residues" evidence="1">
    <location>
        <begin position="38"/>
        <end position="68"/>
    </location>
</feature>
<dbReference type="InterPro" id="IPR009769">
    <property type="entry name" value="EDR2_C"/>
</dbReference>
<sequence length="344" mass="37743">MPCNPQGFLIPVMEEMVDPSLPRIHKHHDIEPAHAGQTDDETTSAVDQESDEDQDFRDPQADIEEESDGDAKGTEEPPEKIDLSCFSGILHRDPDEQSRSCWMVPDSALFKVRSKNFPTDKSKIPAPSYLMELAAVDWFKDTKRMDNVGRQKGCVAQVAAEKGMHTFVVNIQIPGTIHYSLVMYFVTNTLEKGSLLQRFFDGDDEFRNSRLKLMPGVPKGSWIVRQSVGSSSCILGKAVDCSYVRGPGYLEVDVDIGSSAVANGVLGLVFGVVTTLVVDMAFLIQANTYDELPEQVIGAARLAHVEPAAAIVPDLDNNSDSKDSSNDDNNNNTSSEDDTSKKTN</sequence>
<feature type="region of interest" description="Disordered" evidence="1">
    <location>
        <begin position="313"/>
        <end position="344"/>
    </location>
</feature>
<dbReference type="Pfam" id="PF07059">
    <property type="entry name" value="EDR2_C"/>
    <property type="match status" value="1"/>
</dbReference>